<dbReference type="PANTHER" id="PTHR30195">
    <property type="entry name" value="TYPE I SITE-SPECIFIC DEOXYRIBONUCLEASE PROTEIN SUBUNIT M AND R"/>
    <property type="match status" value="1"/>
</dbReference>
<keyword evidence="5 11" id="KW-0547">Nucleotide-binding</keyword>
<comment type="similarity">
    <text evidence="2 11">Belongs to the HsdR family.</text>
</comment>
<keyword evidence="6 11" id="KW-0680">Restriction system</keyword>
<gene>
    <name evidence="13" type="ORF">CS538_02765</name>
</gene>
<evidence type="ECO:0000313" key="13">
    <source>
        <dbReference type="EMBL" id="PIH05434.1"/>
    </source>
</evidence>
<keyword evidence="7 13" id="KW-0255">Endonuclease</keyword>
<comment type="caution">
    <text evidence="13">The sequence shown here is derived from an EMBL/GenBank/DDBJ whole genome shotgun (WGS) entry which is preliminary data.</text>
</comment>
<dbReference type="Pfam" id="PF18766">
    <property type="entry name" value="SWI2_SNF2"/>
    <property type="match status" value="1"/>
</dbReference>
<reference evidence="13 14" key="1">
    <citation type="submission" date="2017-10" db="EMBL/GenBank/DDBJ databases">
        <title>Reclassification of Eubacterium combesii and discrepancies in the nomenclature of botulinum neurotoxin producing clostridia. Request for an Opinion.</title>
        <authorList>
            <person name="Dobritsa A.P."/>
            <person name="Kutumbaka K.K."/>
            <person name="Samadpour M."/>
        </authorList>
    </citation>
    <scope>NUCLEOTIDE SEQUENCE [LARGE SCALE GENOMIC DNA]</scope>
    <source>
        <strain evidence="13 14">DSM 20696</strain>
    </source>
</reference>
<evidence type="ECO:0000256" key="2">
    <source>
        <dbReference type="ARBA" id="ARBA00008598"/>
    </source>
</evidence>
<dbReference type="InterPro" id="IPR040980">
    <property type="entry name" value="SWI2_SNF2"/>
</dbReference>
<proteinExistence type="inferred from homology"/>
<dbReference type="InterPro" id="IPR027417">
    <property type="entry name" value="P-loop_NTPase"/>
</dbReference>
<dbReference type="EMBL" id="PEIK01000002">
    <property type="protein sequence ID" value="PIH05434.1"/>
    <property type="molecule type" value="Genomic_DNA"/>
</dbReference>
<evidence type="ECO:0000256" key="5">
    <source>
        <dbReference type="ARBA" id="ARBA00022741"/>
    </source>
</evidence>
<dbReference type="EC" id="3.1.21.3" evidence="11"/>
<dbReference type="InterPro" id="IPR022625">
    <property type="entry name" value="TypeI_RM_Rsu_C"/>
</dbReference>
<comment type="function">
    <text evidence="11">Subunit R is required for both nuclease and ATPase activities, but not for modification.</text>
</comment>
<evidence type="ECO:0000256" key="3">
    <source>
        <dbReference type="ARBA" id="ARBA00011296"/>
    </source>
</evidence>
<dbReference type="GO" id="GO:0003677">
    <property type="term" value="F:DNA binding"/>
    <property type="evidence" value="ECO:0007669"/>
    <property type="project" value="UniProtKB-KW"/>
</dbReference>
<dbReference type="GO" id="GO:0009307">
    <property type="term" value="P:DNA restriction-modification system"/>
    <property type="evidence" value="ECO:0007669"/>
    <property type="project" value="UniProtKB-KW"/>
</dbReference>
<comment type="subunit">
    <text evidence="3 11">The type I restriction/modification system is composed of three polypeptides R, M and S.</text>
</comment>
<dbReference type="InterPro" id="IPR007409">
    <property type="entry name" value="Restrct_endonuc_type1_HsdR_N"/>
</dbReference>
<dbReference type="CDD" id="cd22332">
    <property type="entry name" value="HsdR_N"/>
    <property type="match status" value="1"/>
</dbReference>
<comment type="catalytic activity">
    <reaction evidence="1 11">
        <text>Endonucleolytic cleavage of DNA to give random double-stranded fragments with terminal 5'-phosphates, ATP is simultaneously hydrolyzed.</text>
        <dbReference type="EC" id="3.1.21.3"/>
    </reaction>
</comment>
<keyword evidence="9 11" id="KW-0067">ATP-binding</keyword>
<dbReference type="SUPFAM" id="SSF52540">
    <property type="entry name" value="P-loop containing nucleoside triphosphate hydrolases"/>
    <property type="match status" value="2"/>
</dbReference>
<evidence type="ECO:0000256" key="8">
    <source>
        <dbReference type="ARBA" id="ARBA00022801"/>
    </source>
</evidence>
<dbReference type="Gene3D" id="3.90.1570.50">
    <property type="match status" value="1"/>
</dbReference>
<name>A0A2G7HK34_9CLOT</name>
<dbReference type="PROSITE" id="PS51192">
    <property type="entry name" value="HELICASE_ATP_BIND_1"/>
    <property type="match status" value="1"/>
</dbReference>
<dbReference type="Pfam" id="PF04313">
    <property type="entry name" value="HSDR_N"/>
    <property type="match status" value="1"/>
</dbReference>
<dbReference type="CDD" id="cd18800">
    <property type="entry name" value="SF2_C_EcoR124I-like"/>
    <property type="match status" value="1"/>
</dbReference>
<dbReference type="NCBIfam" id="TIGR00348">
    <property type="entry name" value="hsdR"/>
    <property type="match status" value="1"/>
</dbReference>
<evidence type="ECO:0000259" key="12">
    <source>
        <dbReference type="PROSITE" id="PS51192"/>
    </source>
</evidence>
<organism evidence="13 14">
    <name type="scientific">Clostridium combesii</name>
    <dbReference type="NCBI Taxonomy" id="39481"/>
    <lineage>
        <taxon>Bacteria</taxon>
        <taxon>Bacillati</taxon>
        <taxon>Bacillota</taxon>
        <taxon>Clostridia</taxon>
        <taxon>Eubacteriales</taxon>
        <taxon>Clostridiaceae</taxon>
        <taxon>Clostridium</taxon>
    </lineage>
</organism>
<keyword evidence="10 11" id="KW-0238">DNA-binding</keyword>
<dbReference type="Gene3D" id="1.20.58.2040">
    <property type="match status" value="1"/>
</dbReference>
<protein>
    <recommendedName>
        <fullName evidence="11">Type I restriction enzyme endonuclease subunit</fullName>
        <shortName evidence="11">R protein</shortName>
        <ecNumber evidence="11">3.1.21.3</ecNumber>
    </recommendedName>
    <alternativeName>
        <fullName evidence="11">Type-1 restriction enzyme R protein</fullName>
    </alternativeName>
</protein>
<keyword evidence="14" id="KW-1185">Reference proteome</keyword>
<evidence type="ECO:0000256" key="11">
    <source>
        <dbReference type="RuleBase" id="RU364115"/>
    </source>
</evidence>
<evidence type="ECO:0000256" key="4">
    <source>
        <dbReference type="ARBA" id="ARBA00022722"/>
    </source>
</evidence>
<evidence type="ECO:0000256" key="6">
    <source>
        <dbReference type="ARBA" id="ARBA00022747"/>
    </source>
</evidence>
<dbReference type="AlphaFoldDB" id="A0A2G7HK34"/>
<dbReference type="InterPro" id="IPR014001">
    <property type="entry name" value="Helicase_ATP-bd"/>
</dbReference>
<dbReference type="InterPro" id="IPR004473">
    <property type="entry name" value="Restrct_endonuc_typeI_HsdR"/>
</dbReference>
<sequence>MSYQSEAELEKQLVKQLQSKKYNKVKINTEEELVQNFRVQLNKHNEQKLGGTSLTDKEFERVMHKIEGKSIFESAKILRDKWPLKRDDGSEVYIEFFDSKSWCKNIFQVTTQTTVVGKYTNRYDVTLLVNGLPLVQIELKRRGVDFKEAFNQIQRYKKHSYQGLYRYIQVFIVSNGMDTKYFSNSDRDILYTYTFFWTNEKNQRISKLNDFTDTFLERSFISKIIARYMIINYTEKILMVMRPYQIYAVEALINRALETNNNGYIWHTTGSGKTLTSFKASEILSKEPKIMKVFFLVDRKDLDSQTINEFNKFEPDSVDTTDKTSTLIKQIKDASKPLIVTTIQKMSNAIKSPKYMKIMDQYKDEKVAFIIDECHRSQFGSMHTAIQKHFKKAQYFGFTGTPIFEENKSQDGRTTADLFEKMLHSYLIKDAIKDNNVLGFSVEYISTFKGGFDENDNTKVKAIDKKEVFMSDKRISLIAKDIIKNHNRKTKDRKYTAILAVESIEMLVKYYDKFKELDHNLKITGIFSYGANEETEGRDEHSRDSLERMIKDYNEMFDTKYSTDTFQGYFANVSKKVKSGQIDILIVVNMFLTGFDSKTLNTLYVDKNLVYHSLIQAYSRTNRVYKATKPYGNVVCYRNLKKNTDNAIRLFSLTDDANVVLMKSYNHYLKAFKESVLNLYKIVPRPEDVDFLEGEKEKKEFIVAFRELSKILIKLQTFVEFEFDEDKLLISEQTYQDFKSKYLAIYDSLKNEQDKKESILNDIDFGIELMHTDKINVDYIINLIRNIDFSNKQNKEKDIKRIIKELDRADSEHLRLKVDLLKSFLQEVVPNLTEEDSIDDAYSRFEQVERIEEIKAFAEQAAVKEEKLKDYISEYEYSGMIDRKDINDNIEGTLLKRKKVLREMTAFIRNHVEKFS</sequence>
<dbReference type="InterPro" id="IPR055180">
    <property type="entry name" value="HsdR_RecA-like_helicase_dom_2"/>
</dbReference>
<dbReference type="PANTHER" id="PTHR30195:SF16">
    <property type="entry name" value="TYPE I RESTRICTION ENZYME ENDONUCLEASE SUBUNIT"/>
    <property type="match status" value="1"/>
</dbReference>
<feature type="domain" description="Helicase ATP-binding" evidence="12">
    <location>
        <begin position="254"/>
        <end position="403"/>
    </location>
</feature>
<accession>A0A2G7HK34</accession>
<dbReference type="RefSeq" id="WP_099837850.1">
    <property type="nucleotide sequence ID" value="NZ_PEIK01000002.1"/>
</dbReference>
<dbReference type="InterPro" id="IPR051268">
    <property type="entry name" value="Type-I_R_enzyme_R_subunit"/>
</dbReference>
<evidence type="ECO:0000256" key="7">
    <source>
        <dbReference type="ARBA" id="ARBA00022759"/>
    </source>
</evidence>
<evidence type="ECO:0000256" key="9">
    <source>
        <dbReference type="ARBA" id="ARBA00022840"/>
    </source>
</evidence>
<evidence type="ECO:0000313" key="14">
    <source>
        <dbReference type="Proteomes" id="UP000231322"/>
    </source>
</evidence>
<dbReference type="SMART" id="SM00487">
    <property type="entry name" value="DEXDc"/>
    <property type="match status" value="1"/>
</dbReference>
<keyword evidence="4" id="KW-0540">Nuclease</keyword>
<dbReference type="GO" id="GO:0005524">
    <property type="term" value="F:ATP binding"/>
    <property type="evidence" value="ECO:0007669"/>
    <property type="project" value="UniProtKB-KW"/>
</dbReference>
<evidence type="ECO:0000256" key="10">
    <source>
        <dbReference type="ARBA" id="ARBA00023125"/>
    </source>
</evidence>
<keyword evidence="8 11" id="KW-0378">Hydrolase</keyword>
<dbReference type="Pfam" id="PF12008">
    <property type="entry name" value="EcoR124_C"/>
    <property type="match status" value="1"/>
</dbReference>
<dbReference type="Proteomes" id="UP000231322">
    <property type="component" value="Unassembled WGS sequence"/>
</dbReference>
<dbReference type="Gene3D" id="3.40.50.300">
    <property type="entry name" value="P-loop containing nucleotide triphosphate hydrolases"/>
    <property type="match status" value="2"/>
</dbReference>
<dbReference type="CDD" id="cd18030">
    <property type="entry name" value="DEXHc_RE_I_HsdR"/>
    <property type="match status" value="1"/>
</dbReference>
<evidence type="ECO:0000256" key="1">
    <source>
        <dbReference type="ARBA" id="ARBA00000851"/>
    </source>
</evidence>
<dbReference type="GO" id="GO:0009035">
    <property type="term" value="F:type I site-specific deoxyribonuclease activity"/>
    <property type="evidence" value="ECO:0007669"/>
    <property type="project" value="UniProtKB-EC"/>
</dbReference>
<dbReference type="Pfam" id="PF22679">
    <property type="entry name" value="T1R_D3-like"/>
    <property type="match status" value="1"/>
</dbReference>